<accession>A0A6C0JVV8</accession>
<reference evidence="1" key="1">
    <citation type="journal article" date="2020" name="Nature">
        <title>Giant virus diversity and host interactions through global metagenomics.</title>
        <authorList>
            <person name="Schulz F."/>
            <person name="Roux S."/>
            <person name="Paez-Espino D."/>
            <person name="Jungbluth S."/>
            <person name="Walsh D.A."/>
            <person name="Denef V.J."/>
            <person name="McMahon K.D."/>
            <person name="Konstantinidis K.T."/>
            <person name="Eloe-Fadrosh E.A."/>
            <person name="Kyrpides N.C."/>
            <person name="Woyke T."/>
        </authorList>
    </citation>
    <scope>NUCLEOTIDE SEQUENCE</scope>
    <source>
        <strain evidence="1">GVMAG-S-1064190-84</strain>
    </source>
</reference>
<sequence length="111" mass="13057">MQEHNVKIFRMKDNIDVIAKYEEINGFEIKLIDPLIIGIEMREKEPVMMLLAWLPAVLLKKNEVILKINDLIMLEPTDDVIEFYISACSKHSIIEDEEYTEDIDSNKRILH</sequence>
<protein>
    <submittedName>
        <fullName evidence="1">Uncharacterized protein</fullName>
    </submittedName>
</protein>
<evidence type="ECO:0000313" key="1">
    <source>
        <dbReference type="EMBL" id="QHU08946.1"/>
    </source>
</evidence>
<proteinExistence type="predicted"/>
<name>A0A6C0JVV8_9ZZZZ</name>
<dbReference type="Gene3D" id="2.30.30.100">
    <property type="match status" value="1"/>
</dbReference>
<dbReference type="EMBL" id="MN740699">
    <property type="protein sequence ID" value="QHU08946.1"/>
    <property type="molecule type" value="Genomic_DNA"/>
</dbReference>
<organism evidence="1">
    <name type="scientific">viral metagenome</name>
    <dbReference type="NCBI Taxonomy" id="1070528"/>
    <lineage>
        <taxon>unclassified sequences</taxon>
        <taxon>metagenomes</taxon>
        <taxon>organismal metagenomes</taxon>
    </lineage>
</organism>
<dbReference type="AlphaFoldDB" id="A0A6C0JVV8"/>